<protein>
    <recommendedName>
        <fullName evidence="5">IrrE N-terminal-like domain-containing protein</fullName>
    </recommendedName>
</protein>
<dbReference type="AlphaFoldDB" id="A0A177LD63"/>
<sequence length="99" mass="11284">MLPNKVKIGGIEYMVKEVEGMEGEFDLLGQILYTRGTIKVDADLAADRKEQVLVHEILHGVFFEAGIEEQDEDMINRVAIILHQVLKDNDLRFNDKNVT</sequence>
<dbReference type="EMBL" id="LQWZ01000012">
    <property type="protein sequence ID" value="OAH57940.1"/>
    <property type="molecule type" value="Genomic_DNA"/>
</dbReference>
<evidence type="ECO:0000313" key="4">
    <source>
        <dbReference type="Proteomes" id="UP000077271"/>
    </source>
</evidence>
<dbReference type="Proteomes" id="UP000077271">
    <property type="component" value="Unassembled WGS sequence"/>
</dbReference>
<dbReference type="EMBL" id="LQWY01000006">
    <property type="protein sequence ID" value="OAH62551.1"/>
    <property type="molecule type" value="Genomic_DNA"/>
</dbReference>
<evidence type="ECO:0000313" key="1">
    <source>
        <dbReference type="EMBL" id="OAH57940.1"/>
    </source>
</evidence>
<accession>A0A177LD63</accession>
<comment type="caution">
    <text evidence="2">The sequence shown here is derived from an EMBL/GenBank/DDBJ whole genome shotgun (WGS) entry which is preliminary data.</text>
</comment>
<reference evidence="3 4" key="1">
    <citation type="submission" date="2016-01" db="EMBL/GenBank/DDBJ databases">
        <title>Investigation of taxonomic status of Bacillus aminovorans.</title>
        <authorList>
            <person name="Verma A."/>
            <person name="Pal Y."/>
            <person name="Krishnamurthi S."/>
        </authorList>
    </citation>
    <scope>NUCLEOTIDE SEQUENCE [LARGE SCALE GENOMIC DNA]</scope>
    <source>
        <strain evidence="2 3">DSM 1314</strain>
        <strain evidence="1 4">DSM 4337</strain>
    </source>
</reference>
<evidence type="ECO:0000313" key="2">
    <source>
        <dbReference type="EMBL" id="OAH62551.1"/>
    </source>
</evidence>
<keyword evidence="3" id="KW-1185">Reference proteome</keyword>
<gene>
    <name evidence="1" type="ORF">AWH48_02735</name>
    <name evidence="2" type="ORF">AWH49_09440</name>
</gene>
<evidence type="ECO:0008006" key="5">
    <source>
        <dbReference type="Google" id="ProtNLM"/>
    </source>
</evidence>
<proteinExistence type="predicted"/>
<dbReference type="RefSeq" id="WP_018392753.1">
    <property type="nucleotide sequence ID" value="NZ_JBCNAN010000019.1"/>
</dbReference>
<name>A0A177LD63_9BACI</name>
<organism evidence="2 3">
    <name type="scientific">Domibacillus aminovorans</name>
    <dbReference type="NCBI Taxonomy" id="29332"/>
    <lineage>
        <taxon>Bacteria</taxon>
        <taxon>Bacillati</taxon>
        <taxon>Bacillota</taxon>
        <taxon>Bacilli</taxon>
        <taxon>Bacillales</taxon>
        <taxon>Bacillaceae</taxon>
        <taxon>Domibacillus</taxon>
    </lineage>
</organism>
<evidence type="ECO:0000313" key="3">
    <source>
        <dbReference type="Proteomes" id="UP000076935"/>
    </source>
</evidence>
<dbReference type="Proteomes" id="UP000076935">
    <property type="component" value="Unassembled WGS sequence"/>
</dbReference>
<dbReference type="OrthoDB" id="2140771at2"/>